<evidence type="ECO:0000256" key="1">
    <source>
        <dbReference type="SAM" id="Phobius"/>
    </source>
</evidence>
<keyword evidence="1" id="KW-0812">Transmembrane</keyword>
<evidence type="ECO:0000313" key="3">
    <source>
        <dbReference type="Proteomes" id="UP000255024"/>
    </source>
</evidence>
<gene>
    <name evidence="2" type="ORF">NCTC11179_01535</name>
</gene>
<feature type="transmembrane region" description="Helical" evidence="1">
    <location>
        <begin position="21"/>
        <end position="37"/>
    </location>
</feature>
<proteinExistence type="predicted"/>
<protein>
    <submittedName>
        <fullName evidence="2">Uncharacterized protein</fullName>
    </submittedName>
</protein>
<organism evidence="2 3">
    <name type="scientific">Myroides odoratus</name>
    <name type="common">Flavobacterium odoratum</name>
    <dbReference type="NCBI Taxonomy" id="256"/>
    <lineage>
        <taxon>Bacteria</taxon>
        <taxon>Pseudomonadati</taxon>
        <taxon>Bacteroidota</taxon>
        <taxon>Flavobacteriia</taxon>
        <taxon>Flavobacteriales</taxon>
        <taxon>Flavobacteriaceae</taxon>
        <taxon>Myroides</taxon>
    </lineage>
</organism>
<keyword evidence="3" id="KW-1185">Reference proteome</keyword>
<dbReference type="EMBL" id="UGQL01000001">
    <property type="protein sequence ID" value="STZ27997.1"/>
    <property type="molecule type" value="Genomic_DNA"/>
</dbReference>
<sequence length="46" mass="5767">MKISKKLEKNYKKKPCEFTRLFLYYFVFINFTKNQMMQTTYDPFVL</sequence>
<evidence type="ECO:0000313" key="2">
    <source>
        <dbReference type="EMBL" id="STZ27997.1"/>
    </source>
</evidence>
<dbReference type="AlphaFoldDB" id="A0A378RPB2"/>
<keyword evidence="1" id="KW-1133">Transmembrane helix</keyword>
<accession>A0A378RPB2</accession>
<name>A0A378RPB2_MYROD</name>
<dbReference type="Proteomes" id="UP000255024">
    <property type="component" value="Unassembled WGS sequence"/>
</dbReference>
<keyword evidence="1" id="KW-0472">Membrane</keyword>
<reference evidence="2 3" key="1">
    <citation type="submission" date="2018-06" db="EMBL/GenBank/DDBJ databases">
        <authorList>
            <consortium name="Pathogen Informatics"/>
            <person name="Doyle S."/>
        </authorList>
    </citation>
    <scope>NUCLEOTIDE SEQUENCE [LARGE SCALE GENOMIC DNA]</scope>
    <source>
        <strain evidence="2 3">NCTC11179</strain>
    </source>
</reference>